<evidence type="ECO:0000313" key="2">
    <source>
        <dbReference type="EMBL" id="KAJ8888359.1"/>
    </source>
</evidence>
<protein>
    <submittedName>
        <fullName evidence="2">Uncharacterized protein</fullName>
    </submittedName>
</protein>
<feature type="region of interest" description="Disordered" evidence="1">
    <location>
        <begin position="68"/>
        <end position="105"/>
    </location>
</feature>
<sequence length="833" mass="92934">MHKLKSTGENFVKKTIGLSVERKYVEIDRRRGHFFRSETFFPLGRNLQPRVVQALYLNAEAWSGGCDLERDGGTGGRRGGGEIRNPPRRQVERHGGRETVVLPPNNTNFLGATVAERLARAPPAKANRAQSPAGSPDFRKWESYRTMPLVGGFSRGSPVSPAPSFRRCSIFTSIAHIGSNLFTHSRTFSRRDKYFQCCHKYITCPPDGRATDGWNGWLRVQLYREQLVLHRPTTTTSGELMPDGYRAVRENAATRALVRALVKENRVLFRIFADGNRARQRRWSAGFLGDLQPFSFSYALETLVAALRSLAVLRAVYCLADVRNPHSCERAWLLNLPSTASQYILLITDVAHLGSSRGNFSTVYALTHSHTRFVGGVVEPRFVAEYEATPIDVTTRLPVTAPVETSASSVLVSTAAYSYEYDLWSYSHKKGVRSLAERQYDGIAITNTEGALLHMMFDTSRRTLTQSLPYSVTAENQCAFDIGIFVHKTVILACSAVNENLVGDTDHVRLRRCAFDYYCHVGMRETWWTLPVIGGFALRAPVYPRLSFRPFSISSSSHSYGLAHARRQPLVEDTRWPVVDPVVQREMSPPTLPRQSTVALRPRSAVCSTSRAHLLLLRHWMHIEATVVERFTKANRVQSPASLIFACGNRAGRCLWSEHSLGDLLFPPPLHSGAAPYSPESPSSALKTSIYSSAVLLIGQQYSLELRPSLKMGIAIVYSLRSDADNAALYGQTTDKPFQTRGTLLTHIIVTERDVVNRLAGIRKDPGLVPEPVILISIWVSLNNEVFRVDEGGMRREWSSAAMQGVGEAGDRRENSPTSGIVRHDFRLRESGS</sequence>
<feature type="compositionally biased region" description="Basic and acidic residues" evidence="1">
    <location>
        <begin position="822"/>
        <end position="833"/>
    </location>
</feature>
<keyword evidence="3" id="KW-1185">Reference proteome</keyword>
<feature type="region of interest" description="Disordered" evidence="1">
    <location>
        <begin position="805"/>
        <end position="833"/>
    </location>
</feature>
<reference evidence="2 3" key="1">
    <citation type="submission" date="2023-02" db="EMBL/GenBank/DDBJ databases">
        <title>LHISI_Scaffold_Assembly.</title>
        <authorList>
            <person name="Stuart O.P."/>
            <person name="Cleave R."/>
            <person name="Magrath M.J.L."/>
            <person name="Mikheyev A.S."/>
        </authorList>
    </citation>
    <scope>NUCLEOTIDE SEQUENCE [LARGE SCALE GENOMIC DNA]</scope>
    <source>
        <strain evidence="2">Daus_M_001</strain>
        <tissue evidence="2">Leg muscle</tissue>
    </source>
</reference>
<dbReference type="Proteomes" id="UP001159363">
    <property type="component" value="Chromosome 3"/>
</dbReference>
<evidence type="ECO:0000313" key="3">
    <source>
        <dbReference type="Proteomes" id="UP001159363"/>
    </source>
</evidence>
<accession>A0ABQ9HVF2</accession>
<comment type="caution">
    <text evidence="2">The sequence shown here is derived from an EMBL/GenBank/DDBJ whole genome shotgun (WGS) entry which is preliminary data.</text>
</comment>
<gene>
    <name evidence="2" type="ORF">PR048_007849</name>
</gene>
<organism evidence="2 3">
    <name type="scientific">Dryococelus australis</name>
    <dbReference type="NCBI Taxonomy" id="614101"/>
    <lineage>
        <taxon>Eukaryota</taxon>
        <taxon>Metazoa</taxon>
        <taxon>Ecdysozoa</taxon>
        <taxon>Arthropoda</taxon>
        <taxon>Hexapoda</taxon>
        <taxon>Insecta</taxon>
        <taxon>Pterygota</taxon>
        <taxon>Neoptera</taxon>
        <taxon>Polyneoptera</taxon>
        <taxon>Phasmatodea</taxon>
        <taxon>Verophasmatodea</taxon>
        <taxon>Anareolatae</taxon>
        <taxon>Phasmatidae</taxon>
        <taxon>Eurycanthinae</taxon>
        <taxon>Dryococelus</taxon>
    </lineage>
</organism>
<name>A0ABQ9HVF2_9NEOP</name>
<evidence type="ECO:0000256" key="1">
    <source>
        <dbReference type="SAM" id="MobiDB-lite"/>
    </source>
</evidence>
<proteinExistence type="predicted"/>
<dbReference type="EMBL" id="JARBHB010000003">
    <property type="protein sequence ID" value="KAJ8888359.1"/>
    <property type="molecule type" value="Genomic_DNA"/>
</dbReference>